<evidence type="ECO:0000256" key="1">
    <source>
        <dbReference type="ARBA" id="ARBA00022737"/>
    </source>
</evidence>
<protein>
    <recommendedName>
        <fullName evidence="3">BTB domain-containing protein</fullName>
    </recommendedName>
</protein>
<keyword evidence="5" id="KW-1185">Reference proteome</keyword>
<name>A0AAN9U2L1_9HEMI</name>
<feature type="repeat" description="RCC1" evidence="2">
    <location>
        <begin position="151"/>
        <end position="211"/>
    </location>
</feature>
<dbReference type="SMART" id="SM00225">
    <property type="entry name" value="BTB"/>
    <property type="match status" value="1"/>
</dbReference>
<sequence>MSLRDWPILRQLSPDFFASIRLAFVFGQTGNEALLIVSDGKMYGIGANFTSCLGVGDSNHRPEPTEIVDLAHTKIKGLACGGIVSSGIFVIAFSDNGEIYQWGSLAWESSGCSNYEENYVATPQKINIGFNVKVSTIACGYFHCMILSDDGKVFSWGNNDCGQLGHSENSTVDHYNYFVTNTPCQVKGIIEGKTVIEIACGGEFSVVLLNDGKVLTWGSNEFGQLGSNSTASSSSRPVRVSALNNMNIKKIACGSNHVLALSQTNVLYGWGNNSSLQLGLSILDNNNITHYPKPVNLSKIICFSQSKIIDIGASYACDLSVVQCGAGKEVFMLGKITGDKILSVPTDSQCESIDQVFAFYASPNMMPKPMRHILEAKRRSTILQTLESQFGNQATSDLTIVVDENEIYVHLAILRMRSEFFRTMLDAHWFQKDEKVVTIKEKSFIVMSTYLKYLYTDTLEVDLDLAVELLLLADEYGDDNFKSLFKSSIKRDMKAEWK</sequence>
<dbReference type="InterPro" id="IPR000210">
    <property type="entry name" value="BTB/POZ_dom"/>
</dbReference>
<dbReference type="InterPro" id="IPR051210">
    <property type="entry name" value="Ub_ligase/GEF_domain"/>
</dbReference>
<keyword evidence="1" id="KW-0677">Repeat</keyword>
<dbReference type="PROSITE" id="PS50097">
    <property type="entry name" value="BTB"/>
    <property type="match status" value="1"/>
</dbReference>
<dbReference type="PANTHER" id="PTHR22870:SF466">
    <property type="entry name" value="ANKYRIN REPEAT-CONTAINING PROTEIN"/>
    <property type="match status" value="1"/>
</dbReference>
<dbReference type="InterPro" id="IPR058923">
    <property type="entry name" value="RCC1-like_dom"/>
</dbReference>
<feature type="domain" description="BTB" evidence="3">
    <location>
        <begin position="396"/>
        <end position="463"/>
    </location>
</feature>
<dbReference type="Pfam" id="PF00651">
    <property type="entry name" value="BTB"/>
    <property type="match status" value="1"/>
</dbReference>
<feature type="repeat" description="RCC1" evidence="2">
    <location>
        <begin position="97"/>
        <end position="150"/>
    </location>
</feature>
<comment type="caution">
    <text evidence="4">The sequence shown here is derived from an EMBL/GenBank/DDBJ whole genome shotgun (WGS) entry which is preliminary data.</text>
</comment>
<organism evidence="4 5">
    <name type="scientific">Parthenolecanium corni</name>
    <dbReference type="NCBI Taxonomy" id="536013"/>
    <lineage>
        <taxon>Eukaryota</taxon>
        <taxon>Metazoa</taxon>
        <taxon>Ecdysozoa</taxon>
        <taxon>Arthropoda</taxon>
        <taxon>Hexapoda</taxon>
        <taxon>Insecta</taxon>
        <taxon>Pterygota</taxon>
        <taxon>Neoptera</taxon>
        <taxon>Paraneoptera</taxon>
        <taxon>Hemiptera</taxon>
        <taxon>Sternorrhyncha</taxon>
        <taxon>Coccoidea</taxon>
        <taxon>Coccidae</taxon>
        <taxon>Parthenolecanium</taxon>
    </lineage>
</organism>
<dbReference type="InterPro" id="IPR000408">
    <property type="entry name" value="Reg_chr_condens"/>
</dbReference>
<dbReference type="Pfam" id="PF25390">
    <property type="entry name" value="WD40_RLD"/>
    <property type="match status" value="1"/>
</dbReference>
<dbReference type="InterPro" id="IPR011333">
    <property type="entry name" value="SKP1/BTB/POZ_sf"/>
</dbReference>
<dbReference type="PRINTS" id="PR00633">
    <property type="entry name" value="RCCNDNSATION"/>
</dbReference>
<dbReference type="PROSITE" id="PS50012">
    <property type="entry name" value="RCC1_3"/>
    <property type="match status" value="4"/>
</dbReference>
<proteinExistence type="predicted"/>
<dbReference type="AlphaFoldDB" id="A0AAN9U2L1"/>
<dbReference type="PANTHER" id="PTHR22870">
    <property type="entry name" value="REGULATOR OF CHROMOSOME CONDENSATION"/>
    <property type="match status" value="1"/>
</dbReference>
<evidence type="ECO:0000313" key="4">
    <source>
        <dbReference type="EMBL" id="KAK7604754.1"/>
    </source>
</evidence>
<evidence type="ECO:0000259" key="3">
    <source>
        <dbReference type="PROSITE" id="PS50097"/>
    </source>
</evidence>
<dbReference type="EMBL" id="JBBCAQ010000003">
    <property type="protein sequence ID" value="KAK7604754.1"/>
    <property type="molecule type" value="Genomic_DNA"/>
</dbReference>
<gene>
    <name evidence="4" type="ORF">V9T40_005940</name>
</gene>
<feature type="repeat" description="RCC1" evidence="2">
    <location>
        <begin position="212"/>
        <end position="264"/>
    </location>
</feature>
<dbReference type="SUPFAM" id="SSF54695">
    <property type="entry name" value="POZ domain"/>
    <property type="match status" value="1"/>
</dbReference>
<accession>A0AAN9U2L1</accession>
<dbReference type="Proteomes" id="UP001367676">
    <property type="component" value="Unassembled WGS sequence"/>
</dbReference>
<dbReference type="Gene3D" id="3.30.710.10">
    <property type="entry name" value="Potassium Channel Kv1.1, Chain A"/>
    <property type="match status" value="1"/>
</dbReference>
<feature type="repeat" description="RCC1" evidence="2">
    <location>
        <begin position="40"/>
        <end position="91"/>
    </location>
</feature>
<evidence type="ECO:0000313" key="5">
    <source>
        <dbReference type="Proteomes" id="UP001367676"/>
    </source>
</evidence>
<dbReference type="SUPFAM" id="SSF50985">
    <property type="entry name" value="RCC1/BLIP-II"/>
    <property type="match status" value="1"/>
</dbReference>
<dbReference type="InterPro" id="IPR009091">
    <property type="entry name" value="RCC1/BLIP-II"/>
</dbReference>
<dbReference type="Gene3D" id="2.130.10.30">
    <property type="entry name" value="Regulator of chromosome condensation 1/beta-lactamase-inhibitor protein II"/>
    <property type="match status" value="1"/>
</dbReference>
<reference evidence="4 5" key="1">
    <citation type="submission" date="2024-03" db="EMBL/GenBank/DDBJ databases">
        <title>Adaptation during the transition from Ophiocordyceps entomopathogen to insect associate is accompanied by gene loss and intensified selection.</title>
        <authorList>
            <person name="Ward C.M."/>
            <person name="Onetto C.A."/>
            <person name="Borneman A.R."/>
        </authorList>
    </citation>
    <scope>NUCLEOTIDE SEQUENCE [LARGE SCALE GENOMIC DNA]</scope>
    <source>
        <strain evidence="4">AWRI1</strain>
        <tissue evidence="4">Single Adult Female</tissue>
    </source>
</reference>
<evidence type="ECO:0000256" key="2">
    <source>
        <dbReference type="PROSITE-ProRule" id="PRU00235"/>
    </source>
</evidence>